<sequence>MCLIAFAWRVHPVHDLVLATNRDEFHGRDTAPLHVWPDTPGVIGGRDRQAGGAWCAADHRGRFAAVTNLREPGAAGGPRSRGALVADYLAGGDCARDHAEIIWSRRHEFPGFNLLIGDADDLFYLNNRDDAGVQGVTPGIHALSNGRWGDSWPKTERAASALRSALAPPDIDTDELLAMLADTTPAPDAALPDTGVGLATERLLSPLFIRGEQYGTRASTVLLRGADGRMHMRERSFGPGGQPGGDVEQEWTWS</sequence>
<organism evidence="2 3">
    <name type="scientific">Spectribacter acetivorans</name>
    <dbReference type="NCBI Taxonomy" id="3075603"/>
    <lineage>
        <taxon>Bacteria</taxon>
        <taxon>Pseudomonadati</taxon>
        <taxon>Pseudomonadota</taxon>
        <taxon>Gammaproteobacteria</taxon>
        <taxon>Salinisphaerales</taxon>
        <taxon>Salinisphaeraceae</taxon>
        <taxon>Spectribacter</taxon>
    </lineage>
</organism>
<evidence type="ECO:0000256" key="1">
    <source>
        <dbReference type="SAM" id="MobiDB-lite"/>
    </source>
</evidence>
<dbReference type="PANTHER" id="PTHR17985">
    <property type="entry name" value="SER/THR-RICH PROTEIN T10 IN DGCR REGION"/>
    <property type="match status" value="1"/>
</dbReference>
<dbReference type="InterPro" id="IPR008551">
    <property type="entry name" value="TANGO2"/>
</dbReference>
<proteinExistence type="predicted"/>
<reference evidence="2 3" key="1">
    <citation type="submission" date="2023-09" db="EMBL/GenBank/DDBJ databases">
        <authorList>
            <person name="Rey-Velasco X."/>
        </authorList>
    </citation>
    <scope>NUCLEOTIDE SEQUENCE [LARGE SCALE GENOMIC DNA]</scope>
    <source>
        <strain evidence="2 3">P385</strain>
    </source>
</reference>
<dbReference type="Proteomes" id="UP001259982">
    <property type="component" value="Unassembled WGS sequence"/>
</dbReference>
<gene>
    <name evidence="2" type="ORF">RM531_10145</name>
</gene>
<keyword evidence="3" id="KW-1185">Reference proteome</keyword>
<feature type="region of interest" description="Disordered" evidence="1">
    <location>
        <begin position="233"/>
        <end position="254"/>
    </location>
</feature>
<name>A0ABU3B8P9_9GAMM</name>
<dbReference type="EMBL" id="JAVRHY010000008">
    <property type="protein sequence ID" value="MDT0618834.1"/>
    <property type="molecule type" value="Genomic_DNA"/>
</dbReference>
<evidence type="ECO:0000313" key="3">
    <source>
        <dbReference type="Proteomes" id="UP001259982"/>
    </source>
</evidence>
<dbReference type="RefSeq" id="WP_311659054.1">
    <property type="nucleotide sequence ID" value="NZ_JAVRHY010000008.1"/>
</dbReference>
<dbReference type="Pfam" id="PF05742">
    <property type="entry name" value="TANGO2"/>
    <property type="match status" value="1"/>
</dbReference>
<evidence type="ECO:0000313" key="2">
    <source>
        <dbReference type="EMBL" id="MDT0618834.1"/>
    </source>
</evidence>
<comment type="caution">
    <text evidence="2">The sequence shown here is derived from an EMBL/GenBank/DDBJ whole genome shotgun (WGS) entry which is preliminary data.</text>
</comment>
<dbReference type="PANTHER" id="PTHR17985:SF8">
    <property type="entry name" value="TRANSPORT AND GOLGI ORGANIZATION PROTEIN 2 HOMOLOG"/>
    <property type="match status" value="1"/>
</dbReference>
<accession>A0ABU3B8P9</accession>
<protein>
    <submittedName>
        <fullName evidence="2">NRDE family protein</fullName>
    </submittedName>
</protein>